<dbReference type="Gene3D" id="1.10.3210.10">
    <property type="entry name" value="Hypothetical protein af1432"/>
    <property type="match status" value="2"/>
</dbReference>
<evidence type="ECO:0000259" key="2">
    <source>
        <dbReference type="PROSITE" id="PS51831"/>
    </source>
</evidence>
<dbReference type="PANTHER" id="PTHR43155">
    <property type="entry name" value="CYCLIC DI-GMP PHOSPHODIESTERASE PA4108-RELATED"/>
    <property type="match status" value="1"/>
</dbReference>
<gene>
    <name evidence="4" type="ORF">PGH07_05680</name>
</gene>
<evidence type="ECO:0000313" key="5">
    <source>
        <dbReference type="Proteomes" id="UP001169069"/>
    </source>
</evidence>
<dbReference type="CDD" id="cd00077">
    <property type="entry name" value="HDc"/>
    <property type="match status" value="2"/>
</dbReference>
<comment type="caution">
    <text evidence="4">The sequence shown here is derived from an EMBL/GenBank/DDBJ whole genome shotgun (WGS) entry which is preliminary data.</text>
</comment>
<dbReference type="InterPro" id="IPR006675">
    <property type="entry name" value="HDIG_dom"/>
</dbReference>
<reference evidence="4" key="1">
    <citation type="submission" date="2023-01" db="EMBL/GenBank/DDBJ databases">
        <title>Sulfurovum sp. zt1-1 genome assembly.</title>
        <authorList>
            <person name="Wang J."/>
        </authorList>
    </citation>
    <scope>NUCLEOTIDE SEQUENCE</scope>
    <source>
        <strain evidence="4">Zt1-1</strain>
    </source>
</reference>
<dbReference type="SUPFAM" id="SSF109604">
    <property type="entry name" value="HD-domain/PDEase-like"/>
    <property type="match status" value="2"/>
</dbReference>
<dbReference type="InterPro" id="IPR003607">
    <property type="entry name" value="HD/PDEase_dom"/>
</dbReference>
<protein>
    <submittedName>
        <fullName evidence="4">HD domain-containing protein</fullName>
    </submittedName>
</protein>
<dbReference type="PROSITE" id="PS51831">
    <property type="entry name" value="HD"/>
    <property type="match status" value="1"/>
</dbReference>
<evidence type="ECO:0000256" key="1">
    <source>
        <dbReference type="ARBA" id="ARBA00023136"/>
    </source>
</evidence>
<accession>A0ABT7QXY9</accession>
<dbReference type="SMART" id="SM00471">
    <property type="entry name" value="HDc"/>
    <property type="match status" value="2"/>
</dbReference>
<dbReference type="Proteomes" id="UP001169069">
    <property type="component" value="Unassembled WGS sequence"/>
</dbReference>
<dbReference type="Pfam" id="PF01966">
    <property type="entry name" value="HD"/>
    <property type="match status" value="1"/>
</dbReference>
<dbReference type="PANTHER" id="PTHR43155:SF1">
    <property type="entry name" value="3'3'-CGAMP-SPECIFIC PHOSPHODIESTERASE 1"/>
    <property type="match status" value="1"/>
</dbReference>
<sequence>MANLHQLIYALSTALDFVGIDDKHHGKRVAYMALETAKELKYSDNDLIDLFHLALIHDCGVPSSRIDDTSVLTFDWEGAEEHCIRGYQILNVIPNLKHLSDIVLYHHTHYDMLTQFNINTRTAKLANLIFLTDSIDTLIVQEMQEKEQSIITIANQIRSEVKNLSQTFFDPELVDAFLKVSTRESFWFTLDKESLQIYFENYLHQIGEMDISIDAIAEIVQLFAIFVDSRSPYTADHLYDVAELSKYIAQKAGLDPETCNKIRIAGLLHDLGKLKVPDELIDRETSLSNNDLNIIKRHPYETHQLLSKINGMEDIANWAAQHHENLRGTGYPYHLVNEDISLPIMIISVADIFQALAQNRPYRNGMKANQILKILNKKVRLGELDRSIVRIVEENLQICWKLSIVNSSH</sequence>
<evidence type="ECO:0000259" key="3">
    <source>
        <dbReference type="PROSITE" id="PS51832"/>
    </source>
</evidence>
<proteinExistence type="predicted"/>
<keyword evidence="5" id="KW-1185">Reference proteome</keyword>
<dbReference type="InterPro" id="IPR037522">
    <property type="entry name" value="HD_GYP_dom"/>
</dbReference>
<dbReference type="EMBL" id="JAQIBD010000002">
    <property type="protein sequence ID" value="MDM5271657.1"/>
    <property type="molecule type" value="Genomic_DNA"/>
</dbReference>
<dbReference type="RefSeq" id="WP_289413312.1">
    <property type="nucleotide sequence ID" value="NZ_JAQIBD010000002.1"/>
</dbReference>
<organism evidence="4 5">
    <name type="scientific">Sulfurovum zhangzhouensis</name>
    <dbReference type="NCBI Taxonomy" id="3019067"/>
    <lineage>
        <taxon>Bacteria</taxon>
        <taxon>Pseudomonadati</taxon>
        <taxon>Campylobacterota</taxon>
        <taxon>Epsilonproteobacteria</taxon>
        <taxon>Campylobacterales</taxon>
        <taxon>Sulfurovaceae</taxon>
        <taxon>Sulfurovum</taxon>
    </lineage>
</organism>
<feature type="domain" description="HD-GYP" evidence="3">
    <location>
        <begin position="212"/>
        <end position="408"/>
    </location>
</feature>
<feature type="domain" description="HD" evidence="2">
    <location>
        <begin position="234"/>
        <end position="356"/>
    </location>
</feature>
<dbReference type="InterPro" id="IPR006674">
    <property type="entry name" value="HD_domain"/>
</dbReference>
<name>A0ABT7QXY9_9BACT</name>
<keyword evidence="1" id="KW-0472">Membrane</keyword>
<dbReference type="PROSITE" id="PS51832">
    <property type="entry name" value="HD_GYP"/>
    <property type="match status" value="1"/>
</dbReference>
<dbReference type="NCBIfam" id="TIGR00277">
    <property type="entry name" value="HDIG"/>
    <property type="match status" value="1"/>
</dbReference>
<evidence type="ECO:0000313" key="4">
    <source>
        <dbReference type="EMBL" id="MDM5271657.1"/>
    </source>
</evidence>
<dbReference type="Pfam" id="PF13487">
    <property type="entry name" value="HD_5"/>
    <property type="match status" value="1"/>
</dbReference>